<dbReference type="RefSeq" id="WP_138839527.1">
    <property type="nucleotide sequence ID" value="NZ_VCNI01000008.1"/>
</dbReference>
<keyword evidence="2" id="KW-1185">Reference proteome</keyword>
<organism evidence="1 2">
    <name type="scientific">Flagellimonas algicola</name>
    <dbReference type="NCBI Taxonomy" id="2583815"/>
    <lineage>
        <taxon>Bacteria</taxon>
        <taxon>Pseudomonadati</taxon>
        <taxon>Bacteroidota</taxon>
        <taxon>Flavobacteriia</taxon>
        <taxon>Flavobacteriales</taxon>
        <taxon>Flavobacteriaceae</taxon>
        <taxon>Flagellimonas</taxon>
    </lineage>
</organism>
<protein>
    <submittedName>
        <fullName evidence="1">Uncharacterized protein</fullName>
    </submittedName>
</protein>
<reference evidence="1 2" key="1">
    <citation type="submission" date="2019-05" db="EMBL/GenBank/DDBJ databases">
        <title>Flagellimonas sp. AsT0115, sp. nov., isolated from a marine red algae, Asparagopsis taxiformis.</title>
        <authorList>
            <person name="Kim J."/>
            <person name="Jeong S.E."/>
            <person name="Jeon C.O."/>
        </authorList>
    </citation>
    <scope>NUCLEOTIDE SEQUENCE [LARGE SCALE GENOMIC DNA]</scope>
    <source>
        <strain evidence="1 2">AsT0115</strain>
    </source>
</reference>
<accession>A0ABY2WFT2</accession>
<evidence type="ECO:0000313" key="2">
    <source>
        <dbReference type="Proteomes" id="UP000751614"/>
    </source>
</evidence>
<evidence type="ECO:0000313" key="1">
    <source>
        <dbReference type="EMBL" id="TMU50404.1"/>
    </source>
</evidence>
<name>A0ABY2WFT2_9FLAO</name>
<sequence>MQDAHFVLIDKYFEPKRNEIDDYIDEIWLPKFAENLFKLDHIQLAWTTVVNSSNDLDRPRSLTLVGPEIQKKINRKRSELVKPLKSLEHEGIQK</sequence>
<proteinExistence type="predicted"/>
<gene>
    <name evidence="1" type="ORF">FGG15_19850</name>
</gene>
<dbReference type="Proteomes" id="UP000751614">
    <property type="component" value="Unassembled WGS sequence"/>
</dbReference>
<dbReference type="EMBL" id="VCNI01000008">
    <property type="protein sequence ID" value="TMU50404.1"/>
    <property type="molecule type" value="Genomic_DNA"/>
</dbReference>
<comment type="caution">
    <text evidence="1">The sequence shown here is derived from an EMBL/GenBank/DDBJ whole genome shotgun (WGS) entry which is preliminary data.</text>
</comment>